<organism evidence="9 10">
    <name type="scientific">Lysinibacillus odysseyi 34hs-1 = NBRC 100172</name>
    <dbReference type="NCBI Taxonomy" id="1220589"/>
    <lineage>
        <taxon>Bacteria</taxon>
        <taxon>Bacillati</taxon>
        <taxon>Bacillota</taxon>
        <taxon>Bacilli</taxon>
        <taxon>Bacillales</taxon>
        <taxon>Bacillaceae</taxon>
        <taxon>Lysinibacillus</taxon>
    </lineage>
</organism>
<comment type="caution">
    <text evidence="9">The sequence shown here is derived from an EMBL/GenBank/DDBJ whole genome shotgun (WGS) entry which is preliminary data.</text>
</comment>
<dbReference type="GO" id="GO:0005886">
    <property type="term" value="C:plasma membrane"/>
    <property type="evidence" value="ECO:0007669"/>
    <property type="project" value="UniProtKB-SubCell"/>
</dbReference>
<evidence type="ECO:0000256" key="7">
    <source>
        <dbReference type="SAM" id="Phobius"/>
    </source>
</evidence>
<evidence type="ECO:0000313" key="9">
    <source>
        <dbReference type="EMBL" id="KGR87763.1"/>
    </source>
</evidence>
<keyword evidence="4 7" id="KW-0812">Transmembrane</keyword>
<dbReference type="InterPro" id="IPR011701">
    <property type="entry name" value="MFS"/>
</dbReference>
<feature type="transmembrane region" description="Helical" evidence="7">
    <location>
        <begin position="240"/>
        <end position="262"/>
    </location>
</feature>
<dbReference type="Proteomes" id="UP000030437">
    <property type="component" value="Unassembled WGS sequence"/>
</dbReference>
<dbReference type="InterPro" id="IPR050171">
    <property type="entry name" value="MFS_Transporters"/>
</dbReference>
<feature type="domain" description="Major facilitator superfamily (MFS) profile" evidence="8">
    <location>
        <begin position="4"/>
        <end position="385"/>
    </location>
</feature>
<reference evidence="9 10" key="1">
    <citation type="submission" date="2014-02" db="EMBL/GenBank/DDBJ databases">
        <title>Draft genome sequence of Lysinibacillus odysseyi NBRC 100172.</title>
        <authorList>
            <person name="Zhang F."/>
            <person name="Wang G."/>
            <person name="Zhang L."/>
        </authorList>
    </citation>
    <scope>NUCLEOTIDE SEQUENCE [LARGE SCALE GENOMIC DNA]</scope>
    <source>
        <strain evidence="9 10">NBRC 100172</strain>
    </source>
</reference>
<feature type="transmembrane region" description="Helical" evidence="7">
    <location>
        <begin position="274"/>
        <end position="291"/>
    </location>
</feature>
<dbReference type="PROSITE" id="PS50850">
    <property type="entry name" value="MFS"/>
    <property type="match status" value="1"/>
</dbReference>
<dbReference type="Gene3D" id="1.20.1250.20">
    <property type="entry name" value="MFS general substrate transporter like domains"/>
    <property type="match status" value="2"/>
</dbReference>
<feature type="transmembrane region" description="Helical" evidence="7">
    <location>
        <begin position="129"/>
        <end position="151"/>
    </location>
</feature>
<protein>
    <submittedName>
        <fullName evidence="9">Multidrug MFS transporter</fullName>
    </submittedName>
</protein>
<sequence>MPKSVWFLVVGMFVNTVGSSFLWPLNSIYIHDYLGKSLTIAGVVLMLNSLAGVFGNLLGGYLFDRLGGYKTIVFGVVCNLVTLAFLTVWHEWPQYVILLTMVGFSGGIVFPAMYALIGSAWPEGGRKAFNTLFLANNVGVAIGPALAGVIADINFEYVFITNLATYAVFFFIAVFAFKRFEQGSIAPKNVIAEGAGPQSKAPLFAILILCISLVLCWMSYSQWSATISSYTQELGMSLSQYSLLWTINGLLIVALQPFIRPIVRMWEEKLKNQLVLGLVLMSASIGMVSIAGDFKMFVAAMAVLTLGEVFFTPVIPLVANKLAPEGKQGFYQGIVNSATTIGRMVGPLIGGIMVDVYGMQVLAIFLAIVLIVAIIPCLLYNLPLKRMKYE</sequence>
<evidence type="ECO:0000256" key="3">
    <source>
        <dbReference type="ARBA" id="ARBA00022475"/>
    </source>
</evidence>
<dbReference type="GO" id="GO:0022857">
    <property type="term" value="F:transmembrane transporter activity"/>
    <property type="evidence" value="ECO:0007669"/>
    <property type="project" value="InterPro"/>
</dbReference>
<keyword evidence="5 7" id="KW-1133">Transmembrane helix</keyword>
<accession>A0A0A3IXZ9</accession>
<evidence type="ECO:0000256" key="2">
    <source>
        <dbReference type="ARBA" id="ARBA00022448"/>
    </source>
</evidence>
<dbReference type="PANTHER" id="PTHR23517:SF10">
    <property type="entry name" value="MAJOR FACILITATOR SUPERFAMILY (MFS) PROFILE DOMAIN-CONTAINING PROTEIN"/>
    <property type="match status" value="1"/>
</dbReference>
<evidence type="ECO:0000259" key="8">
    <source>
        <dbReference type="PROSITE" id="PS50850"/>
    </source>
</evidence>
<dbReference type="InterPro" id="IPR020846">
    <property type="entry name" value="MFS_dom"/>
</dbReference>
<dbReference type="AlphaFoldDB" id="A0A0A3IXZ9"/>
<dbReference type="SUPFAM" id="SSF103473">
    <property type="entry name" value="MFS general substrate transporter"/>
    <property type="match status" value="1"/>
</dbReference>
<gene>
    <name evidence="9" type="ORF">CD32_02895</name>
</gene>
<dbReference type="InterPro" id="IPR036259">
    <property type="entry name" value="MFS_trans_sf"/>
</dbReference>
<feature type="transmembrane region" description="Helical" evidence="7">
    <location>
        <begin position="37"/>
        <end position="59"/>
    </location>
</feature>
<feature type="transmembrane region" description="Helical" evidence="7">
    <location>
        <begin position="297"/>
        <end position="318"/>
    </location>
</feature>
<dbReference type="STRING" id="1220589.CD32_02895"/>
<feature type="transmembrane region" description="Helical" evidence="7">
    <location>
        <begin position="330"/>
        <end position="354"/>
    </location>
</feature>
<dbReference type="RefSeq" id="WP_036151047.1">
    <property type="nucleotide sequence ID" value="NZ_AVCX01000018.1"/>
</dbReference>
<proteinExistence type="predicted"/>
<evidence type="ECO:0000256" key="4">
    <source>
        <dbReference type="ARBA" id="ARBA00022692"/>
    </source>
</evidence>
<dbReference type="OrthoDB" id="3268460at2"/>
<comment type="subcellular location">
    <subcellularLocation>
        <location evidence="1">Cell membrane</location>
        <topology evidence="1">Multi-pass membrane protein</topology>
    </subcellularLocation>
</comment>
<keyword evidence="2" id="KW-0813">Transport</keyword>
<dbReference type="EMBL" id="JPVP01000045">
    <property type="protein sequence ID" value="KGR87763.1"/>
    <property type="molecule type" value="Genomic_DNA"/>
</dbReference>
<feature type="transmembrane region" description="Helical" evidence="7">
    <location>
        <begin position="5"/>
        <end position="25"/>
    </location>
</feature>
<feature type="transmembrane region" description="Helical" evidence="7">
    <location>
        <begin position="360"/>
        <end position="382"/>
    </location>
</feature>
<dbReference type="CDD" id="cd17329">
    <property type="entry name" value="MFS_MdtH_MDR_like"/>
    <property type="match status" value="1"/>
</dbReference>
<keyword evidence="6 7" id="KW-0472">Membrane</keyword>
<evidence type="ECO:0000256" key="6">
    <source>
        <dbReference type="ARBA" id="ARBA00023136"/>
    </source>
</evidence>
<evidence type="ECO:0000313" key="10">
    <source>
        <dbReference type="Proteomes" id="UP000030437"/>
    </source>
</evidence>
<feature type="transmembrane region" description="Helical" evidence="7">
    <location>
        <begin position="71"/>
        <end position="89"/>
    </location>
</feature>
<evidence type="ECO:0000256" key="1">
    <source>
        <dbReference type="ARBA" id="ARBA00004651"/>
    </source>
</evidence>
<feature type="transmembrane region" description="Helical" evidence="7">
    <location>
        <begin position="201"/>
        <end position="220"/>
    </location>
</feature>
<evidence type="ECO:0000256" key="5">
    <source>
        <dbReference type="ARBA" id="ARBA00022989"/>
    </source>
</evidence>
<keyword evidence="3" id="KW-1003">Cell membrane</keyword>
<dbReference type="eggNOG" id="COG2814">
    <property type="taxonomic scope" value="Bacteria"/>
</dbReference>
<dbReference type="Pfam" id="PF07690">
    <property type="entry name" value="MFS_1"/>
    <property type="match status" value="1"/>
</dbReference>
<feature type="transmembrane region" description="Helical" evidence="7">
    <location>
        <begin position="95"/>
        <end position="117"/>
    </location>
</feature>
<name>A0A0A3IXZ9_9BACI</name>
<dbReference type="PANTHER" id="PTHR23517">
    <property type="entry name" value="RESISTANCE PROTEIN MDTM, PUTATIVE-RELATED-RELATED"/>
    <property type="match status" value="1"/>
</dbReference>
<keyword evidence="10" id="KW-1185">Reference proteome</keyword>
<feature type="transmembrane region" description="Helical" evidence="7">
    <location>
        <begin position="157"/>
        <end position="180"/>
    </location>
</feature>